<sequence length="115" mass="12340">MNKKTSIKILGIIFGITLLAEILTWVLGAPPEKSIVRLLGLTGMFLWLLSGSRFARYALSVVYFLSALLAALSAARPGEAPAFIALFLSFSTFSFVAAVFFVRSTVLGALTDPVP</sequence>
<keyword evidence="3" id="KW-1185">Reference proteome</keyword>
<dbReference type="RefSeq" id="WP_154357300.1">
    <property type="nucleotide sequence ID" value="NZ_WKJL01000004.1"/>
</dbReference>
<evidence type="ECO:0000313" key="2">
    <source>
        <dbReference type="EMBL" id="MRW84258.1"/>
    </source>
</evidence>
<evidence type="ECO:0008006" key="4">
    <source>
        <dbReference type="Google" id="ProtNLM"/>
    </source>
</evidence>
<feature type="transmembrane region" description="Helical" evidence="1">
    <location>
        <begin position="57"/>
        <end position="75"/>
    </location>
</feature>
<keyword evidence="1" id="KW-1133">Transmembrane helix</keyword>
<evidence type="ECO:0000256" key="1">
    <source>
        <dbReference type="SAM" id="Phobius"/>
    </source>
</evidence>
<feature type="transmembrane region" description="Helical" evidence="1">
    <location>
        <begin position="7"/>
        <end position="28"/>
    </location>
</feature>
<dbReference type="Proteomes" id="UP000439986">
    <property type="component" value="Unassembled WGS sequence"/>
</dbReference>
<accession>A0A844CWI3</accession>
<name>A0A844CWI3_9BURK</name>
<keyword evidence="1" id="KW-0812">Transmembrane</keyword>
<dbReference type="EMBL" id="WKJL01000004">
    <property type="protein sequence ID" value="MRW84258.1"/>
    <property type="molecule type" value="Genomic_DNA"/>
</dbReference>
<organism evidence="2 3">
    <name type="scientific">Duganella aquatilis</name>
    <dbReference type="NCBI Taxonomy" id="2666082"/>
    <lineage>
        <taxon>Bacteria</taxon>
        <taxon>Pseudomonadati</taxon>
        <taxon>Pseudomonadota</taxon>
        <taxon>Betaproteobacteria</taxon>
        <taxon>Burkholderiales</taxon>
        <taxon>Oxalobacteraceae</taxon>
        <taxon>Telluria group</taxon>
        <taxon>Duganella</taxon>
    </lineage>
</organism>
<protein>
    <recommendedName>
        <fullName evidence="4">DUF2568 domain-containing protein</fullName>
    </recommendedName>
</protein>
<dbReference type="AlphaFoldDB" id="A0A844CWI3"/>
<reference evidence="2 3" key="1">
    <citation type="submission" date="2019-11" db="EMBL/GenBank/DDBJ databases">
        <title>Novel species isolated from a subtropical stream in China.</title>
        <authorList>
            <person name="Lu H."/>
        </authorList>
    </citation>
    <scope>NUCLEOTIDE SEQUENCE [LARGE SCALE GENOMIC DNA]</scope>
    <source>
        <strain evidence="2 3">FT26W</strain>
    </source>
</reference>
<comment type="caution">
    <text evidence="2">The sequence shown here is derived from an EMBL/GenBank/DDBJ whole genome shotgun (WGS) entry which is preliminary data.</text>
</comment>
<feature type="transmembrane region" description="Helical" evidence="1">
    <location>
        <begin position="34"/>
        <end position="50"/>
    </location>
</feature>
<proteinExistence type="predicted"/>
<evidence type="ECO:0000313" key="3">
    <source>
        <dbReference type="Proteomes" id="UP000439986"/>
    </source>
</evidence>
<keyword evidence="1" id="KW-0472">Membrane</keyword>
<feature type="transmembrane region" description="Helical" evidence="1">
    <location>
        <begin position="81"/>
        <end position="102"/>
    </location>
</feature>
<gene>
    <name evidence="2" type="ORF">GJ698_09150</name>
</gene>